<evidence type="ECO:0000259" key="1">
    <source>
        <dbReference type="PROSITE" id="PS50994"/>
    </source>
</evidence>
<comment type="caution">
    <text evidence="2">The sequence shown here is derived from an EMBL/GenBank/DDBJ whole genome shotgun (WGS) entry which is preliminary data.</text>
</comment>
<dbReference type="PANTHER" id="PTHR35004">
    <property type="entry name" value="TRANSPOSASE RV3428C-RELATED"/>
    <property type="match status" value="1"/>
</dbReference>
<dbReference type="PROSITE" id="PS50994">
    <property type="entry name" value="INTEGRASE"/>
    <property type="match status" value="1"/>
</dbReference>
<evidence type="ECO:0000313" key="3">
    <source>
        <dbReference type="Proteomes" id="UP000677913"/>
    </source>
</evidence>
<feature type="domain" description="Integrase catalytic" evidence="1">
    <location>
        <begin position="139"/>
        <end position="316"/>
    </location>
</feature>
<dbReference type="NCBIfam" id="NF033546">
    <property type="entry name" value="transpos_IS21"/>
    <property type="match status" value="1"/>
</dbReference>
<feature type="non-terminal residue" evidence="2">
    <location>
        <position position="360"/>
    </location>
</feature>
<dbReference type="SUPFAM" id="SSF53098">
    <property type="entry name" value="Ribonuclease H-like"/>
    <property type="match status" value="1"/>
</dbReference>
<dbReference type="AlphaFoldDB" id="A0A8J8BFT5"/>
<dbReference type="PANTHER" id="PTHR35004:SF8">
    <property type="entry name" value="TRANSPOSASE RV3428C-RELATED"/>
    <property type="match status" value="1"/>
</dbReference>
<name>A0A8J8BFT5_9ACTN</name>
<sequence>MIDISELLVHWYAGRSQVELADSLGLDRKTVRKYLSPAIEAGFAPGGPKMGEEDWRVLVRSWFPHLADPSIRQLTWPAIAEHRDYIVEMLAARVTVTTIHQRLRDERGLGASLASLRRYIAANLPEEAHRAAVTVLNPYPTVPGEIAQIDYGRLGMWVNPRTGRRHRAEAFVMVLAHSRHMFVRPVLILDQQAWTAAHVAAFEFFGGVAARLVPDNLKTGVERPDLYDPKINRSYGELAAHYGTLVDPARAGRPKDKPRVERQMPYIRDFWWRGREFVSLEHMQASAVEWCLKVAGTRSHRGLDGASPLAVFEASEHEVQAEVVDHGSARGLDTRVPSHHRPWWEGTRTVRAVRRGREVG</sequence>
<accession>A0A8J8BFT5</accession>
<dbReference type="EMBL" id="JAGSXH010000252">
    <property type="protein sequence ID" value="MBS2967000.1"/>
    <property type="molecule type" value="Genomic_DNA"/>
</dbReference>
<protein>
    <submittedName>
        <fullName evidence="2">IS21 family transposase</fullName>
    </submittedName>
</protein>
<dbReference type="Pfam" id="PF00665">
    <property type="entry name" value="rve"/>
    <property type="match status" value="1"/>
</dbReference>
<keyword evidence="3" id="KW-1185">Reference proteome</keyword>
<dbReference type="RefSeq" id="WP_211472614.1">
    <property type="nucleotide sequence ID" value="NZ_JAGSXH010000252.1"/>
</dbReference>
<dbReference type="GO" id="GO:0015074">
    <property type="term" value="P:DNA integration"/>
    <property type="evidence" value="ECO:0007669"/>
    <property type="project" value="InterPro"/>
</dbReference>
<dbReference type="Proteomes" id="UP000677913">
    <property type="component" value="Unassembled WGS sequence"/>
</dbReference>
<dbReference type="InterPro" id="IPR001584">
    <property type="entry name" value="Integrase_cat-core"/>
</dbReference>
<proteinExistence type="predicted"/>
<evidence type="ECO:0000313" key="2">
    <source>
        <dbReference type="EMBL" id="MBS2967000.1"/>
    </source>
</evidence>
<dbReference type="InterPro" id="IPR012337">
    <property type="entry name" value="RNaseH-like_sf"/>
</dbReference>
<organism evidence="2 3">
    <name type="scientific">Actinocrinis puniceicyclus</name>
    <dbReference type="NCBI Taxonomy" id="977794"/>
    <lineage>
        <taxon>Bacteria</taxon>
        <taxon>Bacillati</taxon>
        <taxon>Actinomycetota</taxon>
        <taxon>Actinomycetes</taxon>
        <taxon>Catenulisporales</taxon>
        <taxon>Actinospicaceae</taxon>
        <taxon>Actinocrinis</taxon>
    </lineage>
</organism>
<reference evidence="2" key="1">
    <citation type="submission" date="2021-04" db="EMBL/GenBank/DDBJ databases">
        <title>Genome based classification of Actinospica acidithermotolerans sp. nov., an actinobacterium isolated from an Indonesian hot spring.</title>
        <authorList>
            <person name="Kusuma A.B."/>
            <person name="Putra K.E."/>
            <person name="Nafisah S."/>
            <person name="Loh J."/>
            <person name="Nouioui I."/>
            <person name="Goodfellow M."/>
        </authorList>
    </citation>
    <scope>NUCLEOTIDE SEQUENCE</scope>
    <source>
        <strain evidence="2">DSM 45618</strain>
    </source>
</reference>
<gene>
    <name evidence="2" type="primary">istA</name>
    <name evidence="2" type="ORF">KGA66_28460</name>
</gene>